<name>A0A8H3UZU5_VENIN</name>
<protein>
    <submittedName>
        <fullName evidence="2">Uncharacterized protein</fullName>
    </submittedName>
</protein>
<comment type="caution">
    <text evidence="2">The sequence shown here is derived from an EMBL/GenBank/DDBJ whole genome shotgun (WGS) entry which is preliminary data.</text>
</comment>
<proteinExistence type="predicted"/>
<dbReference type="EMBL" id="WNWS01000119">
    <property type="protein sequence ID" value="KAE9979400.1"/>
    <property type="molecule type" value="Genomic_DNA"/>
</dbReference>
<evidence type="ECO:0000313" key="2">
    <source>
        <dbReference type="EMBL" id="KAE9979400.1"/>
    </source>
</evidence>
<dbReference type="Proteomes" id="UP000433883">
    <property type="component" value="Unassembled WGS sequence"/>
</dbReference>
<evidence type="ECO:0000313" key="3">
    <source>
        <dbReference type="Proteomes" id="UP000447873"/>
    </source>
</evidence>
<evidence type="ECO:0000313" key="1">
    <source>
        <dbReference type="EMBL" id="KAE9970643.1"/>
    </source>
</evidence>
<dbReference type="EMBL" id="WNWQ01000319">
    <property type="protein sequence ID" value="KAE9970643.1"/>
    <property type="molecule type" value="Genomic_DNA"/>
</dbReference>
<dbReference type="Proteomes" id="UP000447873">
    <property type="component" value="Unassembled WGS sequence"/>
</dbReference>
<accession>A0A8H3UZU5</accession>
<organism evidence="2 3">
    <name type="scientific">Venturia inaequalis</name>
    <name type="common">Apple scab fungus</name>
    <dbReference type="NCBI Taxonomy" id="5025"/>
    <lineage>
        <taxon>Eukaryota</taxon>
        <taxon>Fungi</taxon>
        <taxon>Dikarya</taxon>
        <taxon>Ascomycota</taxon>
        <taxon>Pezizomycotina</taxon>
        <taxon>Dothideomycetes</taxon>
        <taxon>Pleosporomycetidae</taxon>
        <taxon>Venturiales</taxon>
        <taxon>Venturiaceae</taxon>
        <taxon>Venturia</taxon>
    </lineage>
</organism>
<dbReference type="AlphaFoldDB" id="A0A8H3UZU5"/>
<gene>
    <name evidence="1" type="ORF">BLS_004811</name>
    <name evidence="2" type="ORF">EG328_000885</name>
</gene>
<reference evidence="2 3" key="1">
    <citation type="submission" date="2018-12" db="EMBL/GenBank/DDBJ databases">
        <title>Venturia inaequalis Genome Resource.</title>
        <authorList>
            <person name="Lichtner F.J."/>
        </authorList>
    </citation>
    <scope>NUCLEOTIDE SEQUENCE [LARGE SCALE GENOMIC DNA]</scope>
    <source>
        <strain evidence="2 3">120213</strain>
        <strain evidence="1">Bline_iso_100314</strain>
    </source>
</reference>
<sequence>MDIDALVSKTEPLNRIHSLRYGAYQQYLDAVSVFANKAGESEWTKLREIQGLLAFMRSADLKRVSVAVGQDEESGVFDERAVVQAYADEVRDSVLEIYVPRAVVVEEEQRRTKKDRSGL</sequence>